<dbReference type="AlphaFoldDB" id="A0AAV4EWQ0"/>
<evidence type="ECO:0000313" key="2">
    <source>
        <dbReference type="EMBL" id="GFR64960.1"/>
    </source>
</evidence>
<dbReference type="EMBL" id="BMAT01007471">
    <property type="protein sequence ID" value="GFR64960.1"/>
    <property type="molecule type" value="Genomic_DNA"/>
</dbReference>
<dbReference type="Proteomes" id="UP000762676">
    <property type="component" value="Unassembled WGS sequence"/>
</dbReference>
<sequence length="107" mass="11855">MLEKPRKAKTQKVSDIGASHPAQRVRQKHLVLKTLTDFEILIYAGLQTTDESDIVELRKTIEACGVGGTTLLCQRKSVDQAISNIGLLNRCQGDGKKNRKVQAHWSA</sequence>
<organism evidence="2 3">
    <name type="scientific">Elysia marginata</name>
    <dbReference type="NCBI Taxonomy" id="1093978"/>
    <lineage>
        <taxon>Eukaryota</taxon>
        <taxon>Metazoa</taxon>
        <taxon>Spiralia</taxon>
        <taxon>Lophotrochozoa</taxon>
        <taxon>Mollusca</taxon>
        <taxon>Gastropoda</taxon>
        <taxon>Heterobranchia</taxon>
        <taxon>Euthyneura</taxon>
        <taxon>Panpulmonata</taxon>
        <taxon>Sacoglossa</taxon>
        <taxon>Placobranchoidea</taxon>
        <taxon>Plakobranchidae</taxon>
        <taxon>Elysia</taxon>
    </lineage>
</organism>
<comment type="caution">
    <text evidence="2">The sequence shown here is derived from an EMBL/GenBank/DDBJ whole genome shotgun (WGS) entry which is preliminary data.</text>
</comment>
<feature type="compositionally biased region" description="Basic residues" evidence="1">
    <location>
        <begin position="1"/>
        <end position="10"/>
    </location>
</feature>
<accession>A0AAV4EWQ0</accession>
<gene>
    <name evidence="2" type="ORF">ElyMa_003644300</name>
</gene>
<keyword evidence="3" id="KW-1185">Reference proteome</keyword>
<reference evidence="2 3" key="1">
    <citation type="journal article" date="2021" name="Elife">
        <title>Chloroplast acquisition without the gene transfer in kleptoplastic sea slugs, Plakobranchus ocellatus.</title>
        <authorList>
            <person name="Maeda T."/>
            <person name="Takahashi S."/>
            <person name="Yoshida T."/>
            <person name="Shimamura S."/>
            <person name="Takaki Y."/>
            <person name="Nagai Y."/>
            <person name="Toyoda A."/>
            <person name="Suzuki Y."/>
            <person name="Arimoto A."/>
            <person name="Ishii H."/>
            <person name="Satoh N."/>
            <person name="Nishiyama T."/>
            <person name="Hasebe M."/>
            <person name="Maruyama T."/>
            <person name="Minagawa J."/>
            <person name="Obokata J."/>
            <person name="Shigenobu S."/>
        </authorList>
    </citation>
    <scope>NUCLEOTIDE SEQUENCE [LARGE SCALE GENOMIC DNA]</scope>
</reference>
<feature type="region of interest" description="Disordered" evidence="1">
    <location>
        <begin position="1"/>
        <end position="23"/>
    </location>
</feature>
<protein>
    <submittedName>
        <fullName evidence="2">Uncharacterized protein</fullName>
    </submittedName>
</protein>
<proteinExistence type="predicted"/>
<name>A0AAV4EWQ0_9GAST</name>
<evidence type="ECO:0000256" key="1">
    <source>
        <dbReference type="SAM" id="MobiDB-lite"/>
    </source>
</evidence>
<evidence type="ECO:0000313" key="3">
    <source>
        <dbReference type="Proteomes" id="UP000762676"/>
    </source>
</evidence>